<keyword evidence="2" id="KW-0472">Membrane</keyword>
<proteinExistence type="predicted"/>
<gene>
    <name evidence="3" type="ORF">CP49_28425</name>
</gene>
<dbReference type="Pfam" id="PF04748">
    <property type="entry name" value="Polysacc_deac_2"/>
    <property type="match status" value="1"/>
</dbReference>
<feature type="transmembrane region" description="Helical" evidence="2">
    <location>
        <begin position="25"/>
        <end position="50"/>
    </location>
</feature>
<evidence type="ECO:0000256" key="2">
    <source>
        <dbReference type="SAM" id="Phobius"/>
    </source>
</evidence>
<dbReference type="RefSeq" id="WP_057854797.1">
    <property type="nucleotide sequence ID" value="NZ_LLXX01000203.1"/>
</dbReference>
<organism evidence="3 4">
    <name type="scientific">Bradyrhizobium valentinum</name>
    <dbReference type="NCBI Taxonomy" id="1518501"/>
    <lineage>
        <taxon>Bacteria</taxon>
        <taxon>Pseudomonadati</taxon>
        <taxon>Pseudomonadota</taxon>
        <taxon>Alphaproteobacteria</taxon>
        <taxon>Hyphomicrobiales</taxon>
        <taxon>Nitrobacteraceae</taxon>
        <taxon>Bradyrhizobium</taxon>
    </lineage>
</organism>
<evidence type="ECO:0000313" key="4">
    <source>
        <dbReference type="Proteomes" id="UP000051913"/>
    </source>
</evidence>
<dbReference type="OrthoDB" id="9784811at2"/>
<keyword evidence="2" id="KW-0812">Transmembrane</keyword>
<reference evidence="3 4" key="1">
    <citation type="submission" date="2014-03" db="EMBL/GenBank/DDBJ databases">
        <title>Bradyrhizobium valentinum sp. nov., isolated from effective nodules of Lupinus mariae-josephae, a lupine endemic of basic-lime soils in Eastern Spain.</title>
        <authorList>
            <person name="Duran D."/>
            <person name="Rey L."/>
            <person name="Navarro A."/>
            <person name="Busquets A."/>
            <person name="Imperial J."/>
            <person name="Ruiz-Argueso T."/>
        </authorList>
    </citation>
    <scope>NUCLEOTIDE SEQUENCE [LARGE SCALE GENOMIC DNA]</scope>
    <source>
        <strain evidence="3 4">LmjM3</strain>
    </source>
</reference>
<dbReference type="AlphaFoldDB" id="A0A0R3KQS7"/>
<dbReference type="CDD" id="cd10936">
    <property type="entry name" value="CE4_DAC2"/>
    <property type="match status" value="1"/>
</dbReference>
<accession>A0A0R3KQS7</accession>
<dbReference type="SUPFAM" id="SSF88713">
    <property type="entry name" value="Glycoside hydrolase/deacetylase"/>
    <property type="match status" value="1"/>
</dbReference>
<keyword evidence="4" id="KW-1185">Reference proteome</keyword>
<sequence length="397" mass="42083">MTETADELSTPLGQKTERQKRRFRLPFTAMQALVVLFGLFLVAFLSVALFTDNPLGGEPVARVALRKPAADEKQPAAASGHTEQAAKSASQAPTGDNKTVTIIDGSSGKRQDVVIGGDAADKAGAEPAAAMTGIDPRLLEKSRYGMIPVVADGLKPFAVYAADADRTKAAKMPVIAIVVGGLGVGAAKTADAIMKLPPAVTLAFTPYGADPTKLAERARAQRHEILLQVPMEPFDYPDNDPGPQTLLTTLTPEQNIDRLYWHLSRFQGYAGITNFMGARFTATDTVMQPIIREAAKRGLGYLDDGSSPRSAAPSLTAAQSMPFAKADFIIDAVPTSAEIDRTLVKLETLAKERGTAVGVASALPISIERVAAWIKTLDSRGIMLVPLTTAMLKSKSG</sequence>
<feature type="region of interest" description="Disordered" evidence="1">
    <location>
        <begin position="67"/>
        <end position="103"/>
    </location>
</feature>
<dbReference type="STRING" id="1518501.CQ10_27815"/>
<dbReference type="PANTHER" id="PTHR30105:SF2">
    <property type="entry name" value="DIVERGENT POLYSACCHARIDE DEACETYLASE SUPERFAMILY"/>
    <property type="match status" value="1"/>
</dbReference>
<dbReference type="Gene3D" id="3.20.20.370">
    <property type="entry name" value="Glycoside hydrolase/deacetylase"/>
    <property type="match status" value="1"/>
</dbReference>
<evidence type="ECO:0000313" key="3">
    <source>
        <dbReference type="EMBL" id="KRQ95303.1"/>
    </source>
</evidence>
<evidence type="ECO:0000256" key="1">
    <source>
        <dbReference type="SAM" id="MobiDB-lite"/>
    </source>
</evidence>
<dbReference type="GO" id="GO:0005975">
    <property type="term" value="P:carbohydrate metabolic process"/>
    <property type="evidence" value="ECO:0007669"/>
    <property type="project" value="InterPro"/>
</dbReference>
<dbReference type="EMBL" id="LLXX01000203">
    <property type="protein sequence ID" value="KRQ95303.1"/>
    <property type="molecule type" value="Genomic_DNA"/>
</dbReference>
<dbReference type="PANTHER" id="PTHR30105">
    <property type="entry name" value="UNCHARACTERIZED YIBQ-RELATED"/>
    <property type="match status" value="1"/>
</dbReference>
<protein>
    <submittedName>
        <fullName evidence="3">Polysaccharide deacetylase</fullName>
    </submittedName>
</protein>
<name>A0A0R3KQS7_9BRAD</name>
<comment type="caution">
    <text evidence="3">The sequence shown here is derived from an EMBL/GenBank/DDBJ whole genome shotgun (WGS) entry which is preliminary data.</text>
</comment>
<feature type="compositionally biased region" description="Polar residues" evidence="1">
    <location>
        <begin position="81"/>
        <end position="100"/>
    </location>
</feature>
<dbReference type="Proteomes" id="UP000051913">
    <property type="component" value="Unassembled WGS sequence"/>
</dbReference>
<dbReference type="InterPro" id="IPR011330">
    <property type="entry name" value="Glyco_hydro/deAcase_b/a-brl"/>
</dbReference>
<dbReference type="InterPro" id="IPR006837">
    <property type="entry name" value="Divergent_DAC"/>
</dbReference>
<keyword evidence="2" id="KW-1133">Transmembrane helix</keyword>